<organism evidence="2 3">
    <name type="scientific">Cryptosporangium arvum DSM 44712</name>
    <dbReference type="NCBI Taxonomy" id="927661"/>
    <lineage>
        <taxon>Bacteria</taxon>
        <taxon>Bacillati</taxon>
        <taxon>Actinomycetota</taxon>
        <taxon>Actinomycetes</taxon>
        <taxon>Cryptosporangiales</taxon>
        <taxon>Cryptosporangiaceae</taxon>
        <taxon>Cryptosporangium</taxon>
    </lineage>
</organism>
<evidence type="ECO:0000313" key="2">
    <source>
        <dbReference type="EMBL" id="EXG79265.1"/>
    </source>
</evidence>
<dbReference type="PATRIC" id="fig|927661.3.peg.282"/>
<dbReference type="HOGENOM" id="CLU_2878333_0_0_11"/>
<dbReference type="InterPro" id="IPR007795">
    <property type="entry name" value="T7SS_EccB"/>
</dbReference>
<sequence length="63" mass="6917">MASKKDQLQSYQFLVQRFVSALVMRETDPAQMPFRRLAGAAFASVMVAVLALAGVGIYSLLRP</sequence>
<dbReference type="Proteomes" id="UP000021053">
    <property type="component" value="Unassembled WGS sequence"/>
</dbReference>
<dbReference type="Pfam" id="PF05108">
    <property type="entry name" value="T7SS_ESX1_EccB"/>
    <property type="match status" value="1"/>
</dbReference>
<evidence type="ECO:0000313" key="3">
    <source>
        <dbReference type="Proteomes" id="UP000021053"/>
    </source>
</evidence>
<accession>A0A010YGC2</accession>
<gene>
    <name evidence="2" type="ORF">CryarDRAFT_0296</name>
</gene>
<proteinExistence type="predicted"/>
<evidence type="ECO:0000256" key="1">
    <source>
        <dbReference type="SAM" id="Phobius"/>
    </source>
</evidence>
<dbReference type="EMBL" id="JFBT01000001">
    <property type="protein sequence ID" value="EXG79265.1"/>
    <property type="molecule type" value="Genomic_DNA"/>
</dbReference>
<reference evidence="2 3" key="1">
    <citation type="submission" date="2013-07" db="EMBL/GenBank/DDBJ databases">
        <authorList>
            <consortium name="DOE Joint Genome Institute"/>
            <person name="Eisen J."/>
            <person name="Huntemann M."/>
            <person name="Han J."/>
            <person name="Chen A."/>
            <person name="Kyrpides N."/>
            <person name="Mavromatis K."/>
            <person name="Markowitz V."/>
            <person name="Palaniappan K."/>
            <person name="Ivanova N."/>
            <person name="Schaumberg A."/>
            <person name="Pati A."/>
            <person name="Liolios K."/>
            <person name="Nordberg H.P."/>
            <person name="Cantor M.N."/>
            <person name="Hua S.X."/>
            <person name="Woyke T."/>
        </authorList>
    </citation>
    <scope>NUCLEOTIDE SEQUENCE [LARGE SCALE GENOMIC DNA]</scope>
    <source>
        <strain evidence="2 3">DSM 44712</strain>
    </source>
</reference>
<feature type="transmembrane region" description="Helical" evidence="1">
    <location>
        <begin position="37"/>
        <end position="61"/>
    </location>
</feature>
<protein>
    <submittedName>
        <fullName evidence="2">Uncharacterized protein</fullName>
    </submittedName>
</protein>
<keyword evidence="1" id="KW-1133">Transmembrane helix</keyword>
<dbReference type="OrthoDB" id="3847604at2"/>
<comment type="caution">
    <text evidence="2">The sequence shown here is derived from an EMBL/GenBank/DDBJ whole genome shotgun (WGS) entry which is preliminary data.</text>
</comment>
<name>A0A010YGC2_9ACTN</name>
<keyword evidence="3" id="KW-1185">Reference proteome</keyword>
<dbReference type="AlphaFoldDB" id="A0A010YGC2"/>
<keyword evidence="1" id="KW-0472">Membrane</keyword>
<keyword evidence="1" id="KW-0812">Transmembrane</keyword>